<protein>
    <submittedName>
        <fullName evidence="1">Uncharacterized protein</fullName>
    </submittedName>
</protein>
<comment type="caution">
    <text evidence="1">The sequence shown here is derived from an EMBL/GenBank/DDBJ whole genome shotgun (WGS) entry which is preliminary data.</text>
</comment>
<organism evidence="1 2">
    <name type="scientific">Aureobasidium vineae</name>
    <dbReference type="NCBI Taxonomy" id="2773715"/>
    <lineage>
        <taxon>Eukaryota</taxon>
        <taxon>Fungi</taxon>
        <taxon>Dikarya</taxon>
        <taxon>Ascomycota</taxon>
        <taxon>Pezizomycotina</taxon>
        <taxon>Dothideomycetes</taxon>
        <taxon>Dothideomycetidae</taxon>
        <taxon>Dothideales</taxon>
        <taxon>Saccotheciaceae</taxon>
        <taxon>Aureobasidium</taxon>
    </lineage>
</organism>
<dbReference type="Proteomes" id="UP000716446">
    <property type="component" value="Unassembled WGS sequence"/>
</dbReference>
<proteinExistence type="predicted"/>
<dbReference type="AlphaFoldDB" id="A0A9N8JAA0"/>
<evidence type="ECO:0000313" key="1">
    <source>
        <dbReference type="EMBL" id="CAD0081787.1"/>
    </source>
</evidence>
<evidence type="ECO:0000313" key="2">
    <source>
        <dbReference type="Proteomes" id="UP000716446"/>
    </source>
</evidence>
<keyword evidence="2" id="KW-1185">Reference proteome</keyword>
<dbReference type="EMBL" id="CAIJEN010000001">
    <property type="protein sequence ID" value="CAD0081787.1"/>
    <property type="molecule type" value="Genomic_DNA"/>
</dbReference>
<accession>A0A9N8JAA0</accession>
<gene>
    <name evidence="1" type="ORF">AWRI4619_LOCUS354</name>
</gene>
<name>A0A9N8JAA0_9PEZI</name>
<reference evidence="1" key="1">
    <citation type="submission" date="2020-06" db="EMBL/GenBank/DDBJ databases">
        <authorList>
            <person name="Onetto C."/>
        </authorList>
    </citation>
    <scope>NUCLEOTIDE SEQUENCE</scope>
</reference>
<sequence>MTNATSAQCDQKNADCRNDCGITLDLCETSTTADYTSCNHLYMLCLDKSAFKVTSIPASLKPTVSIPSVNATTKATAALTTGPASGAFSTGAAFVSGPYNNGSASTADAQSGAVSVATSTESTVYITDVVKTTVTTCPVGQT</sequence>